<name>A0A7Y4KW60_9ACTN</name>
<dbReference type="Proteomes" id="UP000534306">
    <property type="component" value="Unassembled WGS sequence"/>
</dbReference>
<evidence type="ECO:0000313" key="3">
    <source>
        <dbReference type="EMBL" id="NOL39748.1"/>
    </source>
</evidence>
<reference evidence="2 5" key="2">
    <citation type="submission" date="2020-08" db="EMBL/GenBank/DDBJ databases">
        <title>Sequencing the genomes of 1000 actinobacteria strains.</title>
        <authorList>
            <person name="Klenk H.-P."/>
        </authorList>
    </citation>
    <scope>NUCLEOTIDE SEQUENCE [LARGE SCALE GENOMIC DNA]</scope>
    <source>
        <strain evidence="2 5">DSM 15626</strain>
    </source>
</reference>
<evidence type="ECO:0000259" key="1">
    <source>
        <dbReference type="Pfam" id="PF13460"/>
    </source>
</evidence>
<dbReference type="Gene3D" id="3.40.50.720">
    <property type="entry name" value="NAD(P)-binding Rossmann-like Domain"/>
    <property type="match status" value="1"/>
</dbReference>
<dbReference type="EMBL" id="JABJRC010000001">
    <property type="protein sequence ID" value="NOL39748.1"/>
    <property type="molecule type" value="Genomic_DNA"/>
</dbReference>
<dbReference type="RefSeq" id="WP_171671600.1">
    <property type="nucleotide sequence ID" value="NZ_BAAAGT010000003.1"/>
</dbReference>
<dbReference type="EMBL" id="JACHKF010000001">
    <property type="protein sequence ID" value="MBB6567651.1"/>
    <property type="molecule type" value="Genomic_DNA"/>
</dbReference>
<evidence type="ECO:0000313" key="4">
    <source>
        <dbReference type="Proteomes" id="UP000534306"/>
    </source>
</evidence>
<organism evidence="3 4">
    <name type="scientific">Kribbella sandramycini</name>
    <dbReference type="NCBI Taxonomy" id="60450"/>
    <lineage>
        <taxon>Bacteria</taxon>
        <taxon>Bacillati</taxon>
        <taxon>Actinomycetota</taxon>
        <taxon>Actinomycetes</taxon>
        <taxon>Propionibacteriales</taxon>
        <taxon>Kribbellaceae</taxon>
        <taxon>Kribbella</taxon>
    </lineage>
</organism>
<dbReference type="InterPro" id="IPR051606">
    <property type="entry name" value="Polyketide_Oxido-like"/>
</dbReference>
<dbReference type="PANTHER" id="PTHR43355:SF2">
    <property type="entry name" value="FLAVIN REDUCTASE (NADPH)"/>
    <property type="match status" value="1"/>
</dbReference>
<sequence length="200" mass="20686">MKIAVYGSSGMVGSRVAAEAVARGHDVVGVTRSGGVSPDGVRAVTGSANDPVAAKELAATVDVVVSAIGPAGGDPRDFVRAIETLITATVGTRLMVVGGAGSLLVNGRLLLDAPGFPEIYRPPALALAEVLDTLRATPPEVDWTLFSPAPEIAPGERTGIFTLGADEPVGTHISAEDFAVALIDELEHPVHRRRRFTIAY</sequence>
<evidence type="ECO:0000313" key="2">
    <source>
        <dbReference type="EMBL" id="MBB6567651.1"/>
    </source>
</evidence>
<evidence type="ECO:0000313" key="5">
    <source>
        <dbReference type="Proteomes" id="UP000553957"/>
    </source>
</evidence>
<dbReference type="AlphaFoldDB" id="A0A7Y4KW60"/>
<accession>A0A7Y4KW60</accession>
<keyword evidence="4" id="KW-1185">Reference proteome</keyword>
<dbReference type="GO" id="GO:0016646">
    <property type="term" value="F:oxidoreductase activity, acting on the CH-NH group of donors, NAD or NADP as acceptor"/>
    <property type="evidence" value="ECO:0007669"/>
    <property type="project" value="TreeGrafter"/>
</dbReference>
<dbReference type="InterPro" id="IPR016040">
    <property type="entry name" value="NAD(P)-bd_dom"/>
</dbReference>
<feature type="domain" description="NAD(P)-binding" evidence="1">
    <location>
        <begin position="7"/>
        <end position="189"/>
    </location>
</feature>
<reference evidence="3 4" key="1">
    <citation type="submission" date="2020-05" db="EMBL/GenBank/DDBJ databases">
        <title>Genome sequence of Kribbella sandramycini ATCC 39419.</title>
        <authorList>
            <person name="Maclea K.S."/>
            <person name="Fair J.L."/>
        </authorList>
    </citation>
    <scope>NUCLEOTIDE SEQUENCE [LARGE SCALE GENOMIC DNA]</scope>
    <source>
        <strain evidence="3 4">ATCC 39419</strain>
    </source>
</reference>
<dbReference type="InterPro" id="IPR036291">
    <property type="entry name" value="NAD(P)-bd_dom_sf"/>
</dbReference>
<protein>
    <submittedName>
        <fullName evidence="3">NAD(P)H-binding protein</fullName>
    </submittedName>
    <submittedName>
        <fullName evidence="2">Putative NADH-flavin reductase</fullName>
    </submittedName>
</protein>
<dbReference type="SUPFAM" id="SSF51735">
    <property type="entry name" value="NAD(P)-binding Rossmann-fold domains"/>
    <property type="match status" value="1"/>
</dbReference>
<gene>
    <name evidence="2" type="ORF">HNR71_003288</name>
    <name evidence="3" type="ORF">HPO96_05770</name>
</gene>
<proteinExistence type="predicted"/>
<dbReference type="PANTHER" id="PTHR43355">
    <property type="entry name" value="FLAVIN REDUCTASE (NADPH)"/>
    <property type="match status" value="1"/>
</dbReference>
<dbReference type="Pfam" id="PF13460">
    <property type="entry name" value="NAD_binding_10"/>
    <property type="match status" value="1"/>
</dbReference>
<dbReference type="Proteomes" id="UP000553957">
    <property type="component" value="Unassembled WGS sequence"/>
</dbReference>
<comment type="caution">
    <text evidence="3">The sequence shown here is derived from an EMBL/GenBank/DDBJ whole genome shotgun (WGS) entry which is preliminary data.</text>
</comment>